<dbReference type="KEGG" id="dpl:KGM_214578"/>
<reference evidence="4 5" key="1">
    <citation type="journal article" date="2011" name="Cell">
        <title>The monarch butterfly genome yields insights into long-distance migration.</title>
        <authorList>
            <person name="Zhan S."/>
            <person name="Merlin C."/>
            <person name="Boore J.L."/>
            <person name="Reppert S.M."/>
        </authorList>
    </citation>
    <scope>NUCLEOTIDE SEQUENCE [LARGE SCALE GENOMIC DNA]</scope>
    <source>
        <strain evidence="4">F-2</strain>
    </source>
</reference>
<dbReference type="InterPro" id="IPR018785">
    <property type="entry name" value="CDPF1_dom"/>
</dbReference>
<dbReference type="InParanoid" id="A0A212F920"/>
<dbReference type="InterPro" id="IPR042426">
    <property type="entry name" value="CDPF1"/>
</dbReference>
<gene>
    <name evidence="4" type="ORF">KGM_214578</name>
</gene>
<name>A0A212F920_DANPL</name>
<comment type="similarity">
    <text evidence="1">Belongs to the CDPF1 family.</text>
</comment>
<accession>A0A212F920</accession>
<evidence type="ECO:0000313" key="4">
    <source>
        <dbReference type="EMBL" id="OWR50199.1"/>
    </source>
</evidence>
<keyword evidence="5" id="KW-1185">Reference proteome</keyword>
<dbReference type="Proteomes" id="UP000007151">
    <property type="component" value="Unassembled WGS sequence"/>
</dbReference>
<dbReference type="STRING" id="278856.A0A212F920"/>
<organism evidence="4 5">
    <name type="scientific">Danaus plexippus plexippus</name>
    <dbReference type="NCBI Taxonomy" id="278856"/>
    <lineage>
        <taxon>Eukaryota</taxon>
        <taxon>Metazoa</taxon>
        <taxon>Ecdysozoa</taxon>
        <taxon>Arthropoda</taxon>
        <taxon>Hexapoda</taxon>
        <taxon>Insecta</taxon>
        <taxon>Pterygota</taxon>
        <taxon>Neoptera</taxon>
        <taxon>Endopterygota</taxon>
        <taxon>Lepidoptera</taxon>
        <taxon>Glossata</taxon>
        <taxon>Ditrysia</taxon>
        <taxon>Papilionoidea</taxon>
        <taxon>Nymphalidae</taxon>
        <taxon>Danainae</taxon>
        <taxon>Danaini</taxon>
        <taxon>Danaina</taxon>
        <taxon>Danaus</taxon>
        <taxon>Danaus</taxon>
    </lineage>
</organism>
<evidence type="ECO:0000256" key="1">
    <source>
        <dbReference type="ARBA" id="ARBA00007917"/>
    </source>
</evidence>
<dbReference type="EMBL" id="AGBW02009658">
    <property type="protein sequence ID" value="OWR50199.1"/>
    <property type="molecule type" value="Genomic_DNA"/>
</dbReference>
<dbReference type="PANTHER" id="PTHR31849:SF1">
    <property type="entry name" value="CYSTEINE-RICH DPF MOTIF DOMAIN-CONTAINING PROTEIN 1"/>
    <property type="match status" value="1"/>
</dbReference>
<sequence>MKDPFSPPGNGEILIMGADCAICEEPVCVDKQCSLFYLKTYCLECVKKTVDKLPQEITNKLKKKS</sequence>
<evidence type="ECO:0000259" key="3">
    <source>
        <dbReference type="Pfam" id="PF10170"/>
    </source>
</evidence>
<evidence type="ECO:0000313" key="5">
    <source>
        <dbReference type="Proteomes" id="UP000007151"/>
    </source>
</evidence>
<dbReference type="PANTHER" id="PTHR31849">
    <property type="entry name" value="CYSTEINE-RICH PDF MOTIF DOMAIN-CONTAINING PROTEIN 1"/>
    <property type="match status" value="1"/>
</dbReference>
<proteinExistence type="inferred from homology"/>
<dbReference type="AlphaFoldDB" id="A0A212F920"/>
<protein>
    <recommendedName>
        <fullName evidence="2">Cysteine-rich DPF motif domain-containing protein 1</fullName>
    </recommendedName>
</protein>
<dbReference type="Pfam" id="PF10170">
    <property type="entry name" value="C6_DPF"/>
    <property type="match status" value="1"/>
</dbReference>
<feature type="domain" description="Cysteine-rich DPF motif" evidence="3">
    <location>
        <begin position="1"/>
        <end position="62"/>
    </location>
</feature>
<dbReference type="PRINTS" id="PR01995">
    <property type="entry name" value="UPF0595"/>
</dbReference>
<evidence type="ECO:0000256" key="2">
    <source>
        <dbReference type="ARBA" id="ARBA00014801"/>
    </source>
</evidence>
<comment type="caution">
    <text evidence="4">The sequence shown here is derived from an EMBL/GenBank/DDBJ whole genome shotgun (WGS) entry which is preliminary data.</text>
</comment>